<dbReference type="AlphaFoldDB" id="A0A917RXA7"/>
<dbReference type="PANTHER" id="PTHR30435:SF12">
    <property type="entry name" value="FLAGELLAR BASAL BODY ROD PROTEIN FLGB"/>
    <property type="match status" value="1"/>
</dbReference>
<evidence type="ECO:0000256" key="2">
    <source>
        <dbReference type="ARBA" id="ARBA00009677"/>
    </source>
</evidence>
<evidence type="ECO:0000259" key="7">
    <source>
        <dbReference type="Pfam" id="PF00460"/>
    </source>
</evidence>
<dbReference type="EMBL" id="BMOK01000002">
    <property type="protein sequence ID" value="GGL44117.1"/>
    <property type="molecule type" value="Genomic_DNA"/>
</dbReference>
<dbReference type="NCBIfam" id="TIGR01396">
    <property type="entry name" value="FlgB"/>
    <property type="match status" value="1"/>
</dbReference>
<reference evidence="8" key="1">
    <citation type="journal article" date="2014" name="Int. J. Syst. Evol. Microbiol.">
        <title>Complete genome sequence of Corynebacterium casei LMG S-19264T (=DSM 44701T), isolated from a smear-ripened cheese.</title>
        <authorList>
            <consortium name="US DOE Joint Genome Institute (JGI-PGF)"/>
            <person name="Walter F."/>
            <person name="Albersmeier A."/>
            <person name="Kalinowski J."/>
            <person name="Ruckert C."/>
        </authorList>
    </citation>
    <scope>NUCLEOTIDE SEQUENCE</scope>
    <source>
        <strain evidence="8">JCM 15325</strain>
    </source>
</reference>
<evidence type="ECO:0000313" key="8">
    <source>
        <dbReference type="EMBL" id="GGL44117.1"/>
    </source>
</evidence>
<keyword evidence="9" id="KW-1185">Reference proteome</keyword>
<comment type="subunit">
    <text evidence="6">The basal body constitutes a major portion of the flagellar organelle and consists of a number of rings mounted on a central rod.</text>
</comment>
<keyword evidence="8" id="KW-0282">Flagellum</keyword>
<comment type="subcellular location">
    <subcellularLocation>
        <location evidence="1 6">Bacterial flagellum basal body</location>
    </subcellularLocation>
</comment>
<dbReference type="PANTHER" id="PTHR30435">
    <property type="entry name" value="FLAGELLAR PROTEIN"/>
    <property type="match status" value="1"/>
</dbReference>
<sequence length="124" mass="13372">MFSLTPLSAIERAMNGSMAEQNAISQNIANVDTPNYKAQKVVFNDVLDQSLQANQIASANSPFTASDQTGYSTVTDTYGAIQNNGNNVDIDHEMSNLAQNQLYYQALGQAASNQFLQFNTVLGG</sequence>
<gene>
    <name evidence="8" type="primary">flgB</name>
    <name evidence="8" type="ORF">GCM10007968_05150</name>
</gene>
<organism evidence="8 9">
    <name type="scientific">Sporolactobacillus putidus</name>
    <dbReference type="NCBI Taxonomy" id="492735"/>
    <lineage>
        <taxon>Bacteria</taxon>
        <taxon>Bacillati</taxon>
        <taxon>Bacillota</taxon>
        <taxon>Bacilli</taxon>
        <taxon>Bacillales</taxon>
        <taxon>Sporolactobacillaceae</taxon>
        <taxon>Sporolactobacillus</taxon>
    </lineage>
</organism>
<dbReference type="Proteomes" id="UP000654670">
    <property type="component" value="Unassembled WGS sequence"/>
</dbReference>
<protein>
    <recommendedName>
        <fullName evidence="3 6">Flagellar basal body rod protein FlgB</fullName>
    </recommendedName>
</protein>
<evidence type="ECO:0000256" key="3">
    <source>
        <dbReference type="ARBA" id="ARBA00014376"/>
    </source>
</evidence>
<keyword evidence="8" id="KW-0969">Cilium</keyword>
<dbReference type="GO" id="GO:0071978">
    <property type="term" value="P:bacterial-type flagellum-dependent swarming motility"/>
    <property type="evidence" value="ECO:0007669"/>
    <property type="project" value="TreeGrafter"/>
</dbReference>
<evidence type="ECO:0000313" key="9">
    <source>
        <dbReference type="Proteomes" id="UP000654670"/>
    </source>
</evidence>
<reference evidence="8" key="2">
    <citation type="submission" date="2020-09" db="EMBL/GenBank/DDBJ databases">
        <authorList>
            <person name="Sun Q."/>
            <person name="Ohkuma M."/>
        </authorList>
    </citation>
    <scope>NUCLEOTIDE SEQUENCE</scope>
    <source>
        <strain evidence="8">JCM 15325</strain>
    </source>
</reference>
<dbReference type="GO" id="GO:0030694">
    <property type="term" value="C:bacterial-type flagellum basal body, rod"/>
    <property type="evidence" value="ECO:0007669"/>
    <property type="project" value="InterPro"/>
</dbReference>
<comment type="function">
    <text evidence="5 6">Structural component of flagellum, the bacterial motility apparatus. Part of the rod structure of flagellar basal body.</text>
</comment>
<dbReference type="RefSeq" id="WP_188801518.1">
    <property type="nucleotide sequence ID" value="NZ_BMOK01000002.1"/>
</dbReference>
<dbReference type="InterPro" id="IPR001444">
    <property type="entry name" value="Flag_bb_rod_N"/>
</dbReference>
<dbReference type="Pfam" id="PF00460">
    <property type="entry name" value="Flg_bb_rod"/>
    <property type="match status" value="1"/>
</dbReference>
<evidence type="ECO:0000256" key="5">
    <source>
        <dbReference type="ARBA" id="ARBA00024934"/>
    </source>
</evidence>
<comment type="caution">
    <text evidence="8">The sequence shown here is derived from an EMBL/GenBank/DDBJ whole genome shotgun (WGS) entry which is preliminary data.</text>
</comment>
<evidence type="ECO:0000256" key="4">
    <source>
        <dbReference type="ARBA" id="ARBA00023143"/>
    </source>
</evidence>
<proteinExistence type="inferred from homology"/>
<evidence type="ECO:0000256" key="1">
    <source>
        <dbReference type="ARBA" id="ARBA00004117"/>
    </source>
</evidence>
<comment type="similarity">
    <text evidence="2 6">Belongs to the flagella basal body rod proteins family.</text>
</comment>
<feature type="domain" description="Flagellar basal body rod protein N-terminal" evidence="7">
    <location>
        <begin position="12"/>
        <end position="37"/>
    </location>
</feature>
<dbReference type="PIRSF" id="PIRSF002889">
    <property type="entry name" value="Rod_FlgB"/>
    <property type="match status" value="1"/>
</dbReference>
<dbReference type="InterPro" id="IPR006300">
    <property type="entry name" value="FlgB"/>
</dbReference>
<keyword evidence="4 6" id="KW-0975">Bacterial flagellum</keyword>
<evidence type="ECO:0000256" key="6">
    <source>
        <dbReference type="PIRNR" id="PIRNR002889"/>
    </source>
</evidence>
<name>A0A917RXA7_9BACL</name>
<keyword evidence="8" id="KW-0966">Cell projection</keyword>
<accession>A0A917RXA7</accession>